<proteinExistence type="predicted"/>
<feature type="region of interest" description="Disordered" evidence="10">
    <location>
        <begin position="1"/>
        <end position="333"/>
    </location>
</feature>
<keyword evidence="4 9" id="KW-0547">Nucleotide-binding</keyword>
<dbReference type="InterPro" id="IPR017441">
    <property type="entry name" value="Protein_kinase_ATP_BS"/>
</dbReference>
<dbReference type="SMART" id="SM00220">
    <property type="entry name" value="S_TKc"/>
    <property type="match status" value="1"/>
</dbReference>
<evidence type="ECO:0000256" key="2">
    <source>
        <dbReference type="ARBA" id="ARBA00022527"/>
    </source>
</evidence>
<keyword evidence="6 9" id="KW-0067">ATP-binding</keyword>
<dbReference type="Proteomes" id="UP000241462">
    <property type="component" value="Unassembled WGS sequence"/>
</dbReference>
<dbReference type="PANTHER" id="PTHR24346">
    <property type="entry name" value="MAP/MICROTUBULE AFFINITY-REGULATING KINASE"/>
    <property type="match status" value="1"/>
</dbReference>
<evidence type="ECO:0000313" key="12">
    <source>
        <dbReference type="EMBL" id="PSS03275.1"/>
    </source>
</evidence>
<dbReference type="InterPro" id="IPR011009">
    <property type="entry name" value="Kinase-like_dom_sf"/>
</dbReference>
<organism evidence="12 13">
    <name type="scientific">Coniella lustricola</name>
    <dbReference type="NCBI Taxonomy" id="2025994"/>
    <lineage>
        <taxon>Eukaryota</taxon>
        <taxon>Fungi</taxon>
        <taxon>Dikarya</taxon>
        <taxon>Ascomycota</taxon>
        <taxon>Pezizomycotina</taxon>
        <taxon>Sordariomycetes</taxon>
        <taxon>Sordariomycetidae</taxon>
        <taxon>Diaporthales</taxon>
        <taxon>Schizoparmaceae</taxon>
        <taxon>Coniella</taxon>
    </lineage>
</organism>
<protein>
    <recommendedName>
        <fullName evidence="1">non-specific serine/threonine protein kinase</fullName>
        <ecNumber evidence="1">2.7.11.1</ecNumber>
    </recommendedName>
</protein>
<feature type="compositionally biased region" description="Polar residues" evidence="10">
    <location>
        <begin position="171"/>
        <end position="189"/>
    </location>
</feature>
<comment type="catalytic activity">
    <reaction evidence="8">
        <text>L-seryl-[protein] + ATP = O-phospho-L-seryl-[protein] + ADP + H(+)</text>
        <dbReference type="Rhea" id="RHEA:17989"/>
        <dbReference type="Rhea" id="RHEA-COMP:9863"/>
        <dbReference type="Rhea" id="RHEA-COMP:11604"/>
        <dbReference type="ChEBI" id="CHEBI:15378"/>
        <dbReference type="ChEBI" id="CHEBI:29999"/>
        <dbReference type="ChEBI" id="CHEBI:30616"/>
        <dbReference type="ChEBI" id="CHEBI:83421"/>
        <dbReference type="ChEBI" id="CHEBI:456216"/>
        <dbReference type="EC" id="2.7.11.1"/>
    </reaction>
</comment>
<evidence type="ECO:0000256" key="6">
    <source>
        <dbReference type="ARBA" id="ARBA00022840"/>
    </source>
</evidence>
<dbReference type="GO" id="GO:0004674">
    <property type="term" value="F:protein serine/threonine kinase activity"/>
    <property type="evidence" value="ECO:0007669"/>
    <property type="project" value="UniProtKB-KW"/>
</dbReference>
<feature type="compositionally biased region" description="Polar residues" evidence="10">
    <location>
        <begin position="282"/>
        <end position="303"/>
    </location>
</feature>
<dbReference type="OrthoDB" id="4062651at2759"/>
<dbReference type="SUPFAM" id="SSF56112">
    <property type="entry name" value="Protein kinase-like (PK-like)"/>
    <property type="match status" value="1"/>
</dbReference>
<keyword evidence="5 12" id="KW-0418">Kinase</keyword>
<dbReference type="Gene3D" id="1.10.510.10">
    <property type="entry name" value="Transferase(Phosphotransferase) domain 1"/>
    <property type="match status" value="1"/>
</dbReference>
<feature type="domain" description="Protein kinase" evidence="11">
    <location>
        <begin position="382"/>
        <end position="687"/>
    </location>
</feature>
<feature type="compositionally biased region" description="Polar residues" evidence="10">
    <location>
        <begin position="204"/>
        <end position="217"/>
    </location>
</feature>
<dbReference type="PROSITE" id="PS50011">
    <property type="entry name" value="PROTEIN_KINASE_DOM"/>
    <property type="match status" value="1"/>
</dbReference>
<feature type="compositionally biased region" description="Low complexity" evidence="10">
    <location>
        <begin position="152"/>
        <end position="167"/>
    </location>
</feature>
<dbReference type="InParanoid" id="A0A2T3ALM5"/>
<dbReference type="EC" id="2.7.11.1" evidence="1"/>
<dbReference type="Pfam" id="PF00069">
    <property type="entry name" value="Pkinase"/>
    <property type="match status" value="1"/>
</dbReference>
<evidence type="ECO:0000256" key="4">
    <source>
        <dbReference type="ARBA" id="ARBA00022741"/>
    </source>
</evidence>
<dbReference type="STRING" id="2025994.A0A2T3ALM5"/>
<dbReference type="EMBL" id="KZ678376">
    <property type="protein sequence ID" value="PSS03275.1"/>
    <property type="molecule type" value="Genomic_DNA"/>
</dbReference>
<gene>
    <name evidence="12" type="ORF">BD289DRAFT_457980</name>
</gene>
<keyword evidence="2" id="KW-0723">Serine/threonine-protein kinase</keyword>
<sequence>MAAIATVGASGAPGPQLAPLAPAAPLAASSAAAYHHQDQQPASTLASPGLLAENQEHSHHDNCSVSSTSLPQFSADRCNSIPEESDEDSEILSHNEPLTPVSGRQSPVFPTISNRDHDSNGLVPFPAISNETAKADLGAPQGPFLNTNFQFPSENTSPEPQTTPQEPAVVSSPSTARTSTDQAESVATQNRRRSTHGSVGFKRTMSSLFSRKPTSADDQQDIMVVAQQNGAEAPRRWSMARSSGTTPLSTMPPSPSASTNQEKPSLALPEPSKEPLSKKNRASTGLSFRNRVNFSLGNKAHTNNKPDRRRASSFESKRPDLKINEETPGPGQPLHARQVFYAVAEAGVGVKARRLSLSLPDDIVIDVGILTDEYEYQHKFFGRHRDSLGKGATASVKIMAKKGFVGELYAVKEFRGKTSAESKEEYEKKVKSEYSIAKSLHHPNIIETVRLCIDHGRWNHVMEYCSEGDLFGLVKKRYLSKPERMPDRLCLFKQLIQGLNYLHSNGIAHRDIKLENLLVTKDSKLKITDFGVSEVFSGIHPGVRESGGECGRQMGDIRLCNPGVCGSEPYIAPEVLAKDRKYDPRSLDVWGAGIVLIVLICGSTLWQKAKPDAPNSEHYNALVKSFEKWNAKKPEGPRPMTESDYPAYFIFDNFVNPPALRRILLMMLNPNPDHRATISQILNHRWVKNIDCCQIESYDDPALIIDATKSASVGSKGSKKIFCHNHLPPQVHNTHSLGKMPGQAGY</sequence>
<dbReference type="InterPro" id="IPR008271">
    <property type="entry name" value="Ser/Thr_kinase_AS"/>
</dbReference>
<evidence type="ECO:0000256" key="9">
    <source>
        <dbReference type="PROSITE-ProRule" id="PRU10141"/>
    </source>
</evidence>
<feature type="compositionally biased region" description="Low complexity" evidence="10">
    <location>
        <begin position="8"/>
        <end position="33"/>
    </location>
</feature>
<dbReference type="GO" id="GO:0005524">
    <property type="term" value="F:ATP binding"/>
    <property type="evidence" value="ECO:0007669"/>
    <property type="project" value="UniProtKB-UniRule"/>
</dbReference>
<keyword evidence="3" id="KW-0808">Transferase</keyword>
<feature type="compositionally biased region" description="Basic and acidic residues" evidence="10">
    <location>
        <begin position="304"/>
        <end position="325"/>
    </location>
</feature>
<evidence type="ECO:0000259" key="11">
    <source>
        <dbReference type="PROSITE" id="PS50011"/>
    </source>
</evidence>
<dbReference type="PANTHER" id="PTHR24346:SF107">
    <property type="entry name" value="SERINE_THREONINE-PROTEIN KINASE CHK1"/>
    <property type="match status" value="1"/>
</dbReference>
<evidence type="ECO:0000256" key="7">
    <source>
        <dbReference type="ARBA" id="ARBA00047899"/>
    </source>
</evidence>
<dbReference type="PROSITE" id="PS00107">
    <property type="entry name" value="PROTEIN_KINASE_ATP"/>
    <property type="match status" value="1"/>
</dbReference>
<dbReference type="InterPro" id="IPR000719">
    <property type="entry name" value="Prot_kinase_dom"/>
</dbReference>
<accession>A0A2T3ALM5</accession>
<name>A0A2T3ALM5_9PEZI</name>
<dbReference type="PROSITE" id="PS00108">
    <property type="entry name" value="PROTEIN_KINASE_ST"/>
    <property type="match status" value="1"/>
</dbReference>
<feature type="compositionally biased region" description="Polar residues" evidence="10">
    <location>
        <begin position="63"/>
        <end position="72"/>
    </location>
</feature>
<evidence type="ECO:0000256" key="5">
    <source>
        <dbReference type="ARBA" id="ARBA00022777"/>
    </source>
</evidence>
<comment type="catalytic activity">
    <reaction evidence="7">
        <text>L-threonyl-[protein] + ATP = O-phospho-L-threonyl-[protein] + ADP + H(+)</text>
        <dbReference type="Rhea" id="RHEA:46608"/>
        <dbReference type="Rhea" id="RHEA-COMP:11060"/>
        <dbReference type="Rhea" id="RHEA-COMP:11605"/>
        <dbReference type="ChEBI" id="CHEBI:15378"/>
        <dbReference type="ChEBI" id="CHEBI:30013"/>
        <dbReference type="ChEBI" id="CHEBI:30616"/>
        <dbReference type="ChEBI" id="CHEBI:61977"/>
        <dbReference type="ChEBI" id="CHEBI:456216"/>
        <dbReference type="EC" id="2.7.11.1"/>
    </reaction>
</comment>
<evidence type="ECO:0000256" key="8">
    <source>
        <dbReference type="ARBA" id="ARBA00048679"/>
    </source>
</evidence>
<keyword evidence="13" id="KW-1185">Reference proteome</keyword>
<dbReference type="GO" id="GO:0005737">
    <property type="term" value="C:cytoplasm"/>
    <property type="evidence" value="ECO:0007669"/>
    <property type="project" value="TreeGrafter"/>
</dbReference>
<evidence type="ECO:0000256" key="1">
    <source>
        <dbReference type="ARBA" id="ARBA00012513"/>
    </source>
</evidence>
<feature type="binding site" evidence="9">
    <location>
        <position position="412"/>
    </location>
    <ligand>
        <name>ATP</name>
        <dbReference type="ChEBI" id="CHEBI:30616"/>
    </ligand>
</feature>
<reference evidence="12 13" key="1">
    <citation type="journal article" date="2018" name="Mycol. Prog.">
        <title>Coniella lustricola, a new species from submerged detritus.</title>
        <authorList>
            <person name="Raudabaugh D.B."/>
            <person name="Iturriaga T."/>
            <person name="Carver A."/>
            <person name="Mondo S."/>
            <person name="Pangilinan J."/>
            <person name="Lipzen A."/>
            <person name="He G."/>
            <person name="Amirebrahimi M."/>
            <person name="Grigoriev I.V."/>
            <person name="Miller A.N."/>
        </authorList>
    </citation>
    <scope>NUCLEOTIDE SEQUENCE [LARGE SCALE GENOMIC DNA]</scope>
    <source>
        <strain evidence="12 13">B22-T-1</strain>
    </source>
</reference>
<evidence type="ECO:0000256" key="10">
    <source>
        <dbReference type="SAM" id="MobiDB-lite"/>
    </source>
</evidence>
<evidence type="ECO:0000256" key="3">
    <source>
        <dbReference type="ARBA" id="ARBA00022679"/>
    </source>
</evidence>
<evidence type="ECO:0000313" key="13">
    <source>
        <dbReference type="Proteomes" id="UP000241462"/>
    </source>
</evidence>
<dbReference type="GO" id="GO:0035556">
    <property type="term" value="P:intracellular signal transduction"/>
    <property type="evidence" value="ECO:0007669"/>
    <property type="project" value="TreeGrafter"/>
</dbReference>
<dbReference type="AlphaFoldDB" id="A0A2T3ALM5"/>